<dbReference type="Pfam" id="PF13808">
    <property type="entry name" value="DDE_Tnp_1_assoc"/>
    <property type="match status" value="1"/>
</dbReference>
<protein>
    <submittedName>
        <fullName evidence="3">ISAs1 family transposase</fullName>
    </submittedName>
</protein>
<dbReference type="InterPro" id="IPR032806">
    <property type="entry name" value="YbfD_N"/>
</dbReference>
<accession>A0ABY6GWD6</accession>
<dbReference type="PANTHER" id="PTHR30298:SF0">
    <property type="entry name" value="PROTEIN YBFL-RELATED"/>
    <property type="match status" value="1"/>
</dbReference>
<evidence type="ECO:0000313" key="3">
    <source>
        <dbReference type="EMBL" id="UYM17082.1"/>
    </source>
</evidence>
<dbReference type="InterPro" id="IPR002559">
    <property type="entry name" value="Transposase_11"/>
</dbReference>
<keyword evidence="4" id="KW-1185">Reference proteome</keyword>
<sequence length="370" mass="42476">MTLLDICSELTEIRADNHRYPLHHLVFIAVCMITCGAEDWKMVSQLARKKKYWLKLYIPMPHGVPSHHTFIRVFERLDPDEFRQCFINWVKQIAERTHGEVVAIDGKTLRRSYDKGDNKAAIHMVNAWASQTGMVLGQLKTAAKLNEITAIPALLDMLEISGCIVSTDAMGCQKAIAEKIREKNAHYLLAVKGNQQLLHDDIKLYLDALTTKEKLPEGASSHETVEKGHGRIEIRRCWTSTDIHWLDQREDWKELAMIGVVESERHEGNKVSTERRYFISSLTTDAKNFMNSVRSHWSVENNLHWVLDIGFREDECRIRKGFGPENMAIFRQVALNLLKQESTLKLGVKNKRIMAAADDEYRTLLLQGVI</sequence>
<evidence type="ECO:0000259" key="1">
    <source>
        <dbReference type="Pfam" id="PF01609"/>
    </source>
</evidence>
<feature type="domain" description="H repeat-associated protein N-terminal" evidence="2">
    <location>
        <begin position="8"/>
        <end position="90"/>
    </location>
</feature>
<dbReference type="PANTHER" id="PTHR30298">
    <property type="entry name" value="H REPEAT-ASSOCIATED PREDICTED TRANSPOSASE"/>
    <property type="match status" value="1"/>
</dbReference>
<reference evidence="3" key="1">
    <citation type="submission" date="2022-10" db="EMBL/GenBank/DDBJ databases">
        <title>Completed Genome Sequence of two octocoral isolated bacterium, Endozoicomonas euniceicola EF212T and Endozoicomonas gorgoniicola PS125T.</title>
        <authorList>
            <person name="Chiou Y.-J."/>
            <person name="Chen Y.-H."/>
        </authorList>
    </citation>
    <scope>NUCLEOTIDE SEQUENCE</scope>
    <source>
        <strain evidence="3">EF212</strain>
    </source>
</reference>
<dbReference type="NCBIfam" id="NF033564">
    <property type="entry name" value="transpos_ISAs1"/>
    <property type="match status" value="1"/>
</dbReference>
<evidence type="ECO:0000259" key="2">
    <source>
        <dbReference type="Pfam" id="PF13808"/>
    </source>
</evidence>
<gene>
    <name evidence="3" type="ORF">NX720_03905</name>
</gene>
<dbReference type="Proteomes" id="UP001163255">
    <property type="component" value="Chromosome"/>
</dbReference>
<name>A0ABY6GWD6_9GAMM</name>
<dbReference type="RefSeq" id="WP_262599534.1">
    <property type="nucleotide sequence ID" value="NZ_CP103300.1"/>
</dbReference>
<organism evidence="3 4">
    <name type="scientific">Endozoicomonas euniceicola</name>
    <dbReference type="NCBI Taxonomy" id="1234143"/>
    <lineage>
        <taxon>Bacteria</taxon>
        <taxon>Pseudomonadati</taxon>
        <taxon>Pseudomonadota</taxon>
        <taxon>Gammaproteobacteria</taxon>
        <taxon>Oceanospirillales</taxon>
        <taxon>Endozoicomonadaceae</taxon>
        <taxon>Endozoicomonas</taxon>
    </lineage>
</organism>
<dbReference type="Pfam" id="PF01609">
    <property type="entry name" value="DDE_Tnp_1"/>
    <property type="match status" value="1"/>
</dbReference>
<dbReference type="InterPro" id="IPR047647">
    <property type="entry name" value="ISAs1_transpos"/>
</dbReference>
<evidence type="ECO:0000313" key="4">
    <source>
        <dbReference type="Proteomes" id="UP001163255"/>
    </source>
</evidence>
<feature type="domain" description="Transposase IS4-like" evidence="1">
    <location>
        <begin position="99"/>
        <end position="337"/>
    </location>
</feature>
<dbReference type="EMBL" id="CP103300">
    <property type="protein sequence ID" value="UYM17082.1"/>
    <property type="molecule type" value="Genomic_DNA"/>
</dbReference>
<dbReference type="InterPro" id="IPR051698">
    <property type="entry name" value="Transposase_11-like"/>
</dbReference>
<proteinExistence type="predicted"/>